<organism evidence="1 2">
    <name type="scientific">Microbulbifer aestuariivivens</name>
    <dbReference type="NCBI Taxonomy" id="1908308"/>
    <lineage>
        <taxon>Bacteria</taxon>
        <taxon>Pseudomonadati</taxon>
        <taxon>Pseudomonadota</taxon>
        <taxon>Gammaproteobacteria</taxon>
        <taxon>Cellvibrionales</taxon>
        <taxon>Microbulbiferaceae</taxon>
        <taxon>Microbulbifer</taxon>
    </lineage>
</organism>
<evidence type="ECO:0000313" key="1">
    <source>
        <dbReference type="EMBL" id="GAA5525739.1"/>
    </source>
</evidence>
<evidence type="ECO:0000313" key="2">
    <source>
        <dbReference type="Proteomes" id="UP001408594"/>
    </source>
</evidence>
<comment type="caution">
    <text evidence="1">The sequence shown here is derived from an EMBL/GenBank/DDBJ whole genome shotgun (WGS) entry which is preliminary data.</text>
</comment>
<dbReference type="EMBL" id="BAABRT010000019">
    <property type="protein sequence ID" value="GAA5525739.1"/>
    <property type="molecule type" value="Genomic_DNA"/>
</dbReference>
<dbReference type="Proteomes" id="UP001408594">
    <property type="component" value="Unassembled WGS sequence"/>
</dbReference>
<protein>
    <submittedName>
        <fullName evidence="1">Uncharacterized protein</fullName>
    </submittedName>
</protein>
<keyword evidence="2" id="KW-1185">Reference proteome</keyword>
<proteinExistence type="predicted"/>
<accession>A0ABP9WRB6</accession>
<reference evidence="1 2" key="1">
    <citation type="submission" date="2024-02" db="EMBL/GenBank/DDBJ databases">
        <title>Microbulbifer aestuariivivens NBRC 112533.</title>
        <authorList>
            <person name="Ichikawa N."/>
            <person name="Katano-Makiyama Y."/>
            <person name="Hidaka K."/>
        </authorList>
    </citation>
    <scope>NUCLEOTIDE SEQUENCE [LARGE SCALE GENOMIC DNA]</scope>
    <source>
        <strain evidence="1 2">NBRC 112533</strain>
    </source>
</reference>
<sequence length="125" mass="13564">MKRRILSWFLEWNHEKGFTGCDISVVADGAAGTGHTLQGIRLVATAVADKKAVIKLPGESLADGQYSVRPILGNHLVLQERDGADEAADLIWIYIVKNGQPTRIQRLSSRPSSMALVPGLTESLV</sequence>
<name>A0ABP9WRB6_9GAMM</name>
<gene>
    <name evidence="1" type="ORF">Maes01_02311</name>
</gene>